<evidence type="ECO:0000313" key="3">
    <source>
        <dbReference type="Proteomes" id="UP000002007"/>
    </source>
</evidence>
<dbReference type="GO" id="GO:0003677">
    <property type="term" value="F:DNA binding"/>
    <property type="evidence" value="ECO:0007669"/>
    <property type="project" value="InterPro"/>
</dbReference>
<accession>A9WL56</accession>
<dbReference type="eggNOG" id="COG1943">
    <property type="taxonomic scope" value="Bacteria"/>
</dbReference>
<dbReference type="Pfam" id="PF01797">
    <property type="entry name" value="Y1_Tnp"/>
    <property type="match status" value="1"/>
</dbReference>
<dbReference type="Gene3D" id="3.30.70.1290">
    <property type="entry name" value="Transposase IS200-like"/>
    <property type="match status" value="1"/>
</dbReference>
<protein>
    <submittedName>
        <fullName evidence="2">Transposase</fullName>
    </submittedName>
</protein>
<gene>
    <name evidence="2" type="ordered locus">RSal33209_0133</name>
</gene>
<dbReference type="HOGENOM" id="CLU_3157045_0_0_11"/>
<proteinExistence type="predicted"/>
<organism evidence="2 3">
    <name type="scientific">Renibacterium salmoninarum (strain ATCC 33209 / DSM 20767 / JCM 11484 / NBRC 15589 / NCIMB 2235)</name>
    <dbReference type="NCBI Taxonomy" id="288705"/>
    <lineage>
        <taxon>Bacteria</taxon>
        <taxon>Bacillati</taxon>
        <taxon>Actinomycetota</taxon>
        <taxon>Actinomycetes</taxon>
        <taxon>Micrococcales</taxon>
        <taxon>Micrococcaceae</taxon>
        <taxon>Renibacterium</taxon>
    </lineage>
</organism>
<dbReference type="InterPro" id="IPR002686">
    <property type="entry name" value="Transposase_17"/>
</dbReference>
<dbReference type="Proteomes" id="UP000002007">
    <property type="component" value="Chromosome"/>
</dbReference>
<reference evidence="3" key="1">
    <citation type="journal article" date="2008" name="J. Bacteriol.">
        <title>Genome sequence of the fish pathogen Renibacterium salmoninarum suggests reductive evolution away from an environmental Arthrobacter ancestor.</title>
        <authorList>
            <person name="Wiens G.D."/>
            <person name="Rockey D.D."/>
            <person name="Wu Z."/>
            <person name="Chang J."/>
            <person name="Levy R."/>
            <person name="Crane S."/>
            <person name="Chen D.S."/>
            <person name="Capri G.R."/>
            <person name="Burnett J.R."/>
            <person name="Sudheesh P.S."/>
            <person name="Schipma M.J."/>
            <person name="Burd H."/>
            <person name="Bhattacharyya A."/>
            <person name="Rhodes L.D."/>
            <person name="Kaul R."/>
            <person name="Strom M.S."/>
        </authorList>
    </citation>
    <scope>NUCLEOTIDE SEQUENCE [LARGE SCALE GENOMIC DNA]</scope>
    <source>
        <strain evidence="3">ATCC 33209 / DSM 20767 / JCM 11484 / NBRC 15589 / NCIMB 2235</strain>
    </source>
</reference>
<dbReference type="GO" id="GO:0004803">
    <property type="term" value="F:transposase activity"/>
    <property type="evidence" value="ECO:0007669"/>
    <property type="project" value="InterPro"/>
</dbReference>
<dbReference type="SUPFAM" id="SSF143422">
    <property type="entry name" value="Transposase IS200-like"/>
    <property type="match status" value="1"/>
</dbReference>
<feature type="domain" description="Transposase IS200-like" evidence="1">
    <location>
        <begin position="2"/>
        <end position="43"/>
    </location>
</feature>
<dbReference type="KEGG" id="rsa:RSal33209_0133"/>
<keyword evidence="3" id="KW-1185">Reference proteome</keyword>
<dbReference type="STRING" id="288705.RSal33209_0133"/>
<evidence type="ECO:0000259" key="1">
    <source>
        <dbReference type="Pfam" id="PF01797"/>
    </source>
</evidence>
<dbReference type="GO" id="GO:0006313">
    <property type="term" value="P:DNA transposition"/>
    <property type="evidence" value="ECO:0007669"/>
    <property type="project" value="InterPro"/>
</dbReference>
<dbReference type="AlphaFoldDB" id="A9WL56"/>
<evidence type="ECO:0000313" key="2">
    <source>
        <dbReference type="EMBL" id="ABY21889.1"/>
    </source>
</evidence>
<dbReference type="PROSITE" id="PS51257">
    <property type="entry name" value="PROKAR_LIPOPROTEIN"/>
    <property type="match status" value="1"/>
</dbReference>
<dbReference type="InterPro" id="IPR036515">
    <property type="entry name" value="Transposase_17_sf"/>
</dbReference>
<dbReference type="EMBL" id="CP000910">
    <property type="protein sequence ID" value="ABY21889.1"/>
    <property type="molecule type" value="Genomic_DNA"/>
</dbReference>
<name>A9WL56_RENSM</name>
<sequence>MRQEFTGRTNRTHMRGHFWSPSCFAASCGEAPLNIVKKYIENQQRPTG</sequence>